<organism evidence="1">
    <name type="scientific">marine metagenome</name>
    <dbReference type="NCBI Taxonomy" id="408172"/>
    <lineage>
        <taxon>unclassified sequences</taxon>
        <taxon>metagenomes</taxon>
        <taxon>ecological metagenomes</taxon>
    </lineage>
</organism>
<sequence length="126" mass="14828">EFQELHVKYTIPLFPDLKDILEKFDSNTVLRKSLFLRKHKYKVELGYNYNNFPKLCDEISKTFGDNPNYSVSGNIKSVTKRFGYYGSWATYSMYCKDKIDLEYFTFVFGENIKSISKAVLISELDK</sequence>
<reference evidence="1" key="1">
    <citation type="submission" date="2018-05" db="EMBL/GenBank/DDBJ databases">
        <authorList>
            <person name="Lanie J.A."/>
            <person name="Ng W.-L."/>
            <person name="Kazmierczak K.M."/>
            <person name="Andrzejewski T.M."/>
            <person name="Davidsen T.M."/>
            <person name="Wayne K.J."/>
            <person name="Tettelin H."/>
            <person name="Glass J.I."/>
            <person name="Rusch D."/>
            <person name="Podicherti R."/>
            <person name="Tsui H.-C.T."/>
            <person name="Winkler M.E."/>
        </authorList>
    </citation>
    <scope>NUCLEOTIDE SEQUENCE</scope>
</reference>
<feature type="non-terminal residue" evidence="1">
    <location>
        <position position="1"/>
    </location>
</feature>
<proteinExistence type="predicted"/>
<evidence type="ECO:0000313" key="1">
    <source>
        <dbReference type="EMBL" id="SVB34511.1"/>
    </source>
</evidence>
<dbReference type="AlphaFoldDB" id="A0A382DA02"/>
<accession>A0A382DA02</accession>
<gene>
    <name evidence="1" type="ORF">METZ01_LOCUS187365</name>
</gene>
<name>A0A382DA02_9ZZZZ</name>
<protein>
    <submittedName>
        <fullName evidence="1">Uncharacterized protein</fullName>
    </submittedName>
</protein>
<dbReference type="EMBL" id="UINC01038065">
    <property type="protein sequence ID" value="SVB34511.1"/>
    <property type="molecule type" value="Genomic_DNA"/>
</dbReference>